<organism evidence="1 2">
    <name type="scientific">Prunus yedoensis var. nudiflora</name>
    <dbReference type="NCBI Taxonomy" id="2094558"/>
    <lineage>
        <taxon>Eukaryota</taxon>
        <taxon>Viridiplantae</taxon>
        <taxon>Streptophyta</taxon>
        <taxon>Embryophyta</taxon>
        <taxon>Tracheophyta</taxon>
        <taxon>Spermatophyta</taxon>
        <taxon>Magnoliopsida</taxon>
        <taxon>eudicotyledons</taxon>
        <taxon>Gunneridae</taxon>
        <taxon>Pentapetalae</taxon>
        <taxon>rosids</taxon>
        <taxon>fabids</taxon>
        <taxon>Rosales</taxon>
        <taxon>Rosaceae</taxon>
        <taxon>Amygdaloideae</taxon>
        <taxon>Amygdaleae</taxon>
        <taxon>Prunus</taxon>
    </lineage>
</organism>
<dbReference type="AlphaFoldDB" id="A0A315ASQ0"/>
<name>A0A315ASQ0_PRUYE</name>
<dbReference type="EMBL" id="PJQY01000156">
    <property type="protein sequence ID" value="PQQ17316.1"/>
    <property type="molecule type" value="Genomic_DNA"/>
</dbReference>
<accession>A0A315ASQ0</accession>
<gene>
    <name evidence="1" type="ORF">Pyn_08784</name>
</gene>
<proteinExistence type="predicted"/>
<protein>
    <submittedName>
        <fullName evidence="1">Uncharacterized protein</fullName>
    </submittedName>
</protein>
<evidence type="ECO:0000313" key="2">
    <source>
        <dbReference type="Proteomes" id="UP000250321"/>
    </source>
</evidence>
<evidence type="ECO:0000313" key="1">
    <source>
        <dbReference type="EMBL" id="PQQ17316.1"/>
    </source>
</evidence>
<keyword evidence="2" id="KW-1185">Reference proteome</keyword>
<reference evidence="1 2" key="1">
    <citation type="submission" date="2018-02" db="EMBL/GenBank/DDBJ databases">
        <title>Draft genome of wild Prunus yedoensis var. nudiflora.</title>
        <authorList>
            <person name="Baek S."/>
            <person name="Kim J.-H."/>
            <person name="Choi K."/>
            <person name="Kim G.-B."/>
            <person name="Cho A."/>
            <person name="Jang H."/>
            <person name="Shin C.-H."/>
            <person name="Yu H.-J."/>
            <person name="Mun J.-H."/>
        </authorList>
    </citation>
    <scope>NUCLEOTIDE SEQUENCE [LARGE SCALE GENOMIC DNA]</scope>
    <source>
        <strain evidence="2">cv. Jeju island</strain>
        <tissue evidence="1">Leaf</tissue>
    </source>
</reference>
<comment type="caution">
    <text evidence="1">The sequence shown here is derived from an EMBL/GenBank/DDBJ whole genome shotgun (WGS) entry which is preliminary data.</text>
</comment>
<sequence length="117" mass="12484">MMDHLYSMDDGLKAGGPLLPLEKACENPVVGDEPLPETVSVVDPASVSRCCIEKGLFPAVPLFFSTLAALVKAGQNGLIVSCWTPLLAIFYTGRKFLKPSSYPSCGISISKQGCFVM</sequence>
<dbReference type="OrthoDB" id="1830397at2759"/>
<dbReference type="Proteomes" id="UP000250321">
    <property type="component" value="Unassembled WGS sequence"/>
</dbReference>